<comment type="cofactor">
    <cofactor evidence="1">
        <name>Zn(2+)</name>
        <dbReference type="ChEBI" id="CHEBI:29105"/>
    </cofactor>
</comment>
<evidence type="ECO:0000256" key="11">
    <source>
        <dbReference type="ARBA" id="ARBA00061569"/>
    </source>
</evidence>
<keyword evidence="9" id="KW-0539">Nucleus</keyword>
<feature type="binding site" evidence="13">
    <location>
        <position position="160"/>
    </location>
    <ligand>
        <name>substrate</name>
    </ligand>
</feature>
<keyword evidence="7" id="KW-0805">Transcription regulation</keyword>
<evidence type="ECO:0000256" key="9">
    <source>
        <dbReference type="ARBA" id="ARBA00023242"/>
    </source>
</evidence>
<dbReference type="PRINTS" id="PR01270">
    <property type="entry name" value="HDASUPER"/>
</dbReference>
<feature type="binding site" evidence="14">
    <location>
        <position position="189"/>
    </location>
    <ligand>
        <name>a divalent metal cation</name>
        <dbReference type="ChEBI" id="CHEBI:60240"/>
    </ligand>
</feature>
<comment type="similarity">
    <text evidence="11">Belongs to the histone deacetylase family. HD Type 1 subfamily.</text>
</comment>
<dbReference type="InterPro" id="IPR000286">
    <property type="entry name" value="HDACs"/>
</dbReference>
<evidence type="ECO:0000256" key="1">
    <source>
        <dbReference type="ARBA" id="ARBA00001947"/>
    </source>
</evidence>
<dbReference type="InterPro" id="IPR023696">
    <property type="entry name" value="Ureohydrolase_dom_sf"/>
</dbReference>
<name>A0AA38LF58_TAXCH</name>
<dbReference type="EMBL" id="JAHRHJ020000004">
    <property type="protein sequence ID" value="KAH9319640.1"/>
    <property type="molecule type" value="Genomic_DNA"/>
</dbReference>
<gene>
    <name evidence="17" type="ORF">KI387_021409</name>
</gene>
<evidence type="ECO:0000256" key="10">
    <source>
        <dbReference type="ARBA" id="ARBA00048287"/>
    </source>
</evidence>
<evidence type="ECO:0000313" key="17">
    <source>
        <dbReference type="EMBL" id="KAH9319640.1"/>
    </source>
</evidence>
<dbReference type="Proteomes" id="UP000824469">
    <property type="component" value="Unassembled WGS sequence"/>
</dbReference>
<keyword evidence="18" id="KW-1185">Reference proteome</keyword>
<dbReference type="GO" id="GO:0141221">
    <property type="term" value="F:histone deacetylase activity, hydrolytic mechanism"/>
    <property type="evidence" value="ECO:0007669"/>
    <property type="project" value="UniProtKB-EC"/>
</dbReference>
<evidence type="ECO:0000256" key="6">
    <source>
        <dbReference type="ARBA" id="ARBA00022853"/>
    </source>
</evidence>
<dbReference type="PRINTS" id="PR01271">
    <property type="entry name" value="HISDACETLASE"/>
</dbReference>
<dbReference type="PIRSF" id="PIRSF037913">
    <property type="entry name" value="His_deacetylse_1"/>
    <property type="match status" value="1"/>
</dbReference>
<evidence type="ECO:0000313" key="18">
    <source>
        <dbReference type="Proteomes" id="UP000824469"/>
    </source>
</evidence>
<organism evidence="17 18">
    <name type="scientific">Taxus chinensis</name>
    <name type="common">Chinese yew</name>
    <name type="synonym">Taxus wallichiana var. chinensis</name>
    <dbReference type="NCBI Taxonomy" id="29808"/>
    <lineage>
        <taxon>Eukaryota</taxon>
        <taxon>Viridiplantae</taxon>
        <taxon>Streptophyta</taxon>
        <taxon>Embryophyta</taxon>
        <taxon>Tracheophyta</taxon>
        <taxon>Spermatophyta</taxon>
        <taxon>Pinopsida</taxon>
        <taxon>Pinidae</taxon>
        <taxon>Conifers II</taxon>
        <taxon>Cupressales</taxon>
        <taxon>Taxaceae</taxon>
        <taxon>Taxus</taxon>
    </lineage>
</organism>
<evidence type="ECO:0000256" key="8">
    <source>
        <dbReference type="ARBA" id="ARBA00023163"/>
    </source>
</evidence>
<reference evidence="17 18" key="1">
    <citation type="journal article" date="2021" name="Nat. Plants">
        <title>The Taxus genome provides insights into paclitaxel biosynthesis.</title>
        <authorList>
            <person name="Xiong X."/>
            <person name="Gou J."/>
            <person name="Liao Q."/>
            <person name="Li Y."/>
            <person name="Zhou Q."/>
            <person name="Bi G."/>
            <person name="Li C."/>
            <person name="Du R."/>
            <person name="Wang X."/>
            <person name="Sun T."/>
            <person name="Guo L."/>
            <person name="Liang H."/>
            <person name="Lu P."/>
            <person name="Wu Y."/>
            <person name="Zhang Z."/>
            <person name="Ro D.K."/>
            <person name="Shang Y."/>
            <person name="Huang S."/>
            <person name="Yan J."/>
        </authorList>
    </citation>
    <scope>NUCLEOTIDE SEQUENCE [LARGE SCALE GENOMIC DNA]</scope>
    <source>
        <strain evidence="17">Ta-2019</strain>
    </source>
</reference>
<comment type="subcellular location">
    <subcellularLocation>
        <location evidence="2">Nucleus</location>
    </subcellularLocation>
</comment>
<keyword evidence="5" id="KW-0378">Hydrolase</keyword>
<evidence type="ECO:0000259" key="16">
    <source>
        <dbReference type="Pfam" id="PF00850"/>
    </source>
</evidence>
<evidence type="ECO:0000256" key="12">
    <source>
        <dbReference type="PIRSR" id="PIRSR037913-1"/>
    </source>
</evidence>
<dbReference type="PANTHER" id="PTHR10625">
    <property type="entry name" value="HISTONE DEACETYLASE HDAC1-RELATED"/>
    <property type="match status" value="1"/>
</dbReference>
<evidence type="ECO:0000256" key="3">
    <source>
        <dbReference type="ARBA" id="ARBA00012111"/>
    </source>
</evidence>
<dbReference type="SUPFAM" id="SSF52768">
    <property type="entry name" value="Arginase/deacetylase"/>
    <property type="match status" value="1"/>
</dbReference>
<dbReference type="EC" id="3.5.1.98" evidence="3"/>
<dbReference type="Gene3D" id="3.40.800.20">
    <property type="entry name" value="Histone deacetylase domain"/>
    <property type="match status" value="1"/>
</dbReference>
<keyword evidence="14" id="KW-0479">Metal-binding</keyword>
<dbReference type="GO" id="GO:0000118">
    <property type="term" value="C:histone deacetylase complex"/>
    <property type="evidence" value="ECO:0007669"/>
    <property type="project" value="UniProtKB-ARBA"/>
</dbReference>
<keyword evidence="8" id="KW-0804">Transcription</keyword>
<dbReference type="PANTHER" id="PTHR10625:SF10">
    <property type="entry name" value="HISTONE DEACETYLASE HDAC1"/>
    <property type="match status" value="1"/>
</dbReference>
<feature type="binding site" evidence="13">
    <location>
        <position position="110"/>
    </location>
    <ligand>
        <name>substrate</name>
    </ligand>
</feature>
<evidence type="ECO:0000256" key="7">
    <source>
        <dbReference type="ARBA" id="ARBA00023015"/>
    </source>
</evidence>
<evidence type="ECO:0000256" key="4">
    <source>
        <dbReference type="ARBA" id="ARBA00022491"/>
    </source>
</evidence>
<keyword evidence="4" id="KW-0678">Repressor</keyword>
<dbReference type="InterPro" id="IPR037138">
    <property type="entry name" value="His_deacetylse_dom_sf"/>
</dbReference>
<feature type="binding site" evidence="14">
    <location>
        <position position="275"/>
    </location>
    <ligand>
        <name>a divalent metal cation</name>
        <dbReference type="ChEBI" id="CHEBI:60240"/>
    </ligand>
</feature>
<sequence>VMEDNGNALASGPDGKKRRVTYFYDADIGNYYYGQGHPMKPHRIRMAHNLIVHYGLHQKMEVCRPCLAGNMDMQRFHSEDYVNFLEGVTPNNQIQQEYARQFKNFSVGEDCPVFDGLYKFCQASAGGSIGAAVKLNRNDADIAINWAGGLHHAKKCEASGFCYVNDIVLGILELLKVHQRVLYVDIDVHHGDGVEEAFYTTDRVMTVSFHKFGDYFPGTGHIKDVGHGKGKYYALNVPLNNGIDDESYKRLFRPIIQKVMEVYQPHVVVLQCGADSLSGDRLGVFNLSVKGHADCVRFLRSFNVPLMLVGGGGYTIRNVARCWCYETAVAVGVEPEDQLPYNEYYEYFGPDYNLHVPPANMPNENNANDLEKMRNALLEQLSKIQHAPSVPFQERPPDTEFPEEEEEEMERQSNCRIWNGDYAGSESEEDHRARSCDANGYERSALKQENKRLAPISSVMPGKKIKQEDGAPT</sequence>
<dbReference type="GO" id="GO:0040029">
    <property type="term" value="P:epigenetic regulation of gene expression"/>
    <property type="evidence" value="ECO:0007669"/>
    <property type="project" value="TreeGrafter"/>
</dbReference>
<feature type="binding site" evidence="13">
    <location>
        <position position="314"/>
    </location>
    <ligand>
        <name>substrate</name>
    </ligand>
</feature>
<dbReference type="Pfam" id="PF00850">
    <property type="entry name" value="Hist_deacetyl"/>
    <property type="match status" value="1"/>
</dbReference>
<dbReference type="InterPro" id="IPR003084">
    <property type="entry name" value="HDAC_I/II"/>
</dbReference>
<dbReference type="GO" id="GO:0046872">
    <property type="term" value="F:metal ion binding"/>
    <property type="evidence" value="ECO:0007669"/>
    <property type="project" value="UniProtKB-KW"/>
</dbReference>
<feature type="non-terminal residue" evidence="17">
    <location>
        <position position="473"/>
    </location>
</feature>
<feature type="binding site" evidence="14">
    <location>
        <position position="187"/>
    </location>
    <ligand>
        <name>a divalent metal cation</name>
        <dbReference type="ChEBI" id="CHEBI:60240"/>
    </ligand>
</feature>
<evidence type="ECO:0000256" key="13">
    <source>
        <dbReference type="PIRSR" id="PIRSR037913-2"/>
    </source>
</evidence>
<feature type="region of interest" description="Disordered" evidence="15">
    <location>
        <begin position="387"/>
        <end position="473"/>
    </location>
</feature>
<comment type="catalytic activity">
    <reaction evidence="10">
        <text>N(6)-acetyl-L-lysyl-[histone] + H2O = L-lysyl-[histone] + acetate</text>
        <dbReference type="Rhea" id="RHEA:58196"/>
        <dbReference type="Rhea" id="RHEA-COMP:9845"/>
        <dbReference type="Rhea" id="RHEA-COMP:11338"/>
        <dbReference type="ChEBI" id="CHEBI:15377"/>
        <dbReference type="ChEBI" id="CHEBI:29969"/>
        <dbReference type="ChEBI" id="CHEBI:30089"/>
        <dbReference type="ChEBI" id="CHEBI:61930"/>
        <dbReference type="EC" id="3.5.1.98"/>
    </reaction>
</comment>
<dbReference type="InterPro" id="IPR023801">
    <property type="entry name" value="His_deacetylse_dom"/>
</dbReference>
<dbReference type="FunFam" id="3.40.800.20:FF:000001">
    <property type="entry name" value="Histone deacetylase"/>
    <property type="match status" value="1"/>
</dbReference>
<evidence type="ECO:0000256" key="2">
    <source>
        <dbReference type="ARBA" id="ARBA00004123"/>
    </source>
</evidence>
<comment type="caution">
    <text evidence="17">The sequence shown here is derived from an EMBL/GenBank/DDBJ whole genome shotgun (WGS) entry which is preliminary data.</text>
</comment>
<dbReference type="OMA" id="GKIMEWY"/>
<feature type="domain" description="Histone deacetylase" evidence="16">
    <location>
        <begin position="37"/>
        <end position="328"/>
    </location>
</feature>
<feature type="active site" description="Proton acceptor" evidence="12">
    <location>
        <position position="152"/>
    </location>
</feature>
<evidence type="ECO:0000256" key="14">
    <source>
        <dbReference type="PIRSR" id="PIRSR037913-3"/>
    </source>
</evidence>
<evidence type="ECO:0000256" key="15">
    <source>
        <dbReference type="SAM" id="MobiDB-lite"/>
    </source>
</evidence>
<feature type="non-terminal residue" evidence="17">
    <location>
        <position position="1"/>
    </location>
</feature>
<accession>A0AA38LF58</accession>
<protein>
    <recommendedName>
        <fullName evidence="3">histone deacetylase</fullName>
        <ecNumber evidence="3">3.5.1.98</ecNumber>
    </recommendedName>
</protein>
<evidence type="ECO:0000256" key="5">
    <source>
        <dbReference type="ARBA" id="ARBA00022801"/>
    </source>
</evidence>
<dbReference type="AlphaFoldDB" id="A0AA38LF58"/>
<keyword evidence="6" id="KW-0156">Chromatin regulator</keyword>
<dbReference type="CDD" id="cd09991">
    <property type="entry name" value="HDAC_classI"/>
    <property type="match status" value="1"/>
</dbReference>
<proteinExistence type="inferred from homology"/>
<feature type="compositionally biased region" description="Acidic residues" evidence="15">
    <location>
        <begin position="400"/>
        <end position="409"/>
    </location>
</feature>